<gene>
    <name evidence="1" type="ORF">AVEN_131398_1</name>
</gene>
<sequence>NQYLRMSSPEANVNRVLPLTSLIHIDIEFLCNAFLQHQDCKFVSNFEPLSSIDVTPLTA</sequence>
<proteinExistence type="predicted"/>
<dbReference type="EMBL" id="BGPR01100499">
    <property type="protein sequence ID" value="GBM56391.1"/>
    <property type="molecule type" value="Genomic_DNA"/>
</dbReference>
<comment type="caution">
    <text evidence="1">The sequence shown here is derived from an EMBL/GenBank/DDBJ whole genome shotgun (WGS) entry which is preliminary data.</text>
</comment>
<keyword evidence="2" id="KW-1185">Reference proteome</keyword>
<name>A0A4Y2GU00_ARAVE</name>
<evidence type="ECO:0000313" key="1">
    <source>
        <dbReference type="EMBL" id="GBM56391.1"/>
    </source>
</evidence>
<reference evidence="1 2" key="1">
    <citation type="journal article" date="2019" name="Sci. Rep.">
        <title>Orb-weaving spider Araneus ventricosus genome elucidates the spidroin gene catalogue.</title>
        <authorList>
            <person name="Kono N."/>
            <person name="Nakamura H."/>
            <person name="Ohtoshi R."/>
            <person name="Moran D.A.P."/>
            <person name="Shinohara A."/>
            <person name="Yoshida Y."/>
            <person name="Fujiwara M."/>
            <person name="Mori M."/>
            <person name="Tomita M."/>
            <person name="Arakawa K."/>
        </authorList>
    </citation>
    <scope>NUCLEOTIDE SEQUENCE [LARGE SCALE GENOMIC DNA]</scope>
</reference>
<evidence type="ECO:0000313" key="2">
    <source>
        <dbReference type="Proteomes" id="UP000499080"/>
    </source>
</evidence>
<feature type="non-terminal residue" evidence="1">
    <location>
        <position position="1"/>
    </location>
</feature>
<accession>A0A4Y2GU00</accession>
<dbReference type="Proteomes" id="UP000499080">
    <property type="component" value="Unassembled WGS sequence"/>
</dbReference>
<protein>
    <submittedName>
        <fullName evidence="1">Uncharacterized protein</fullName>
    </submittedName>
</protein>
<organism evidence="1 2">
    <name type="scientific">Araneus ventricosus</name>
    <name type="common">Orbweaver spider</name>
    <name type="synonym">Epeira ventricosa</name>
    <dbReference type="NCBI Taxonomy" id="182803"/>
    <lineage>
        <taxon>Eukaryota</taxon>
        <taxon>Metazoa</taxon>
        <taxon>Ecdysozoa</taxon>
        <taxon>Arthropoda</taxon>
        <taxon>Chelicerata</taxon>
        <taxon>Arachnida</taxon>
        <taxon>Araneae</taxon>
        <taxon>Araneomorphae</taxon>
        <taxon>Entelegynae</taxon>
        <taxon>Araneoidea</taxon>
        <taxon>Araneidae</taxon>
        <taxon>Araneus</taxon>
    </lineage>
</organism>
<dbReference type="AlphaFoldDB" id="A0A4Y2GU00"/>